<dbReference type="InterPro" id="IPR003593">
    <property type="entry name" value="AAA+_ATPase"/>
</dbReference>
<evidence type="ECO:0000256" key="1">
    <source>
        <dbReference type="ARBA" id="ARBA00006914"/>
    </source>
</evidence>
<feature type="domain" description="AAA+ ATPase" evidence="4">
    <location>
        <begin position="487"/>
        <end position="619"/>
    </location>
</feature>
<organism evidence="5 6">
    <name type="scientific">Vibrio quintilis</name>
    <dbReference type="NCBI Taxonomy" id="1117707"/>
    <lineage>
        <taxon>Bacteria</taxon>
        <taxon>Pseudomonadati</taxon>
        <taxon>Pseudomonadota</taxon>
        <taxon>Gammaproteobacteria</taxon>
        <taxon>Vibrionales</taxon>
        <taxon>Vibrionaceae</taxon>
        <taxon>Vibrio</taxon>
    </lineage>
</organism>
<keyword evidence="6" id="KW-1185">Reference proteome</keyword>
<keyword evidence="3" id="KW-0067">ATP-binding</keyword>
<accession>A0A1M7YU88</accession>
<dbReference type="SMART" id="SM00382">
    <property type="entry name" value="AAA"/>
    <property type="match status" value="1"/>
</dbReference>
<comment type="similarity">
    <text evidence="1">Belongs to the AAA ATPase family.</text>
</comment>
<dbReference type="GO" id="GO:0006508">
    <property type="term" value="P:proteolysis"/>
    <property type="evidence" value="ECO:0007669"/>
    <property type="project" value="UniProtKB-KW"/>
</dbReference>
<dbReference type="CDD" id="cd19481">
    <property type="entry name" value="RecA-like_protease"/>
    <property type="match status" value="1"/>
</dbReference>
<protein>
    <submittedName>
        <fullName evidence="5">ATP-dependent zinc metalloprotease FtsH</fullName>
        <ecNumber evidence="5">3.4.24.-</ecNumber>
    </submittedName>
</protein>
<dbReference type="SUPFAM" id="SSF52540">
    <property type="entry name" value="P-loop containing nucleoside triphosphate hydrolases"/>
    <property type="match status" value="1"/>
</dbReference>
<proteinExistence type="inferred from homology"/>
<dbReference type="Pfam" id="PF00004">
    <property type="entry name" value="AAA"/>
    <property type="match status" value="1"/>
</dbReference>
<dbReference type="GO" id="GO:0016887">
    <property type="term" value="F:ATP hydrolysis activity"/>
    <property type="evidence" value="ECO:0007669"/>
    <property type="project" value="InterPro"/>
</dbReference>
<name>A0A1M7YU88_9VIBR</name>
<keyword evidence="5" id="KW-0482">Metalloprotease</keyword>
<keyword evidence="5" id="KW-0645">Protease</keyword>
<dbReference type="GO" id="GO:0008237">
    <property type="term" value="F:metallopeptidase activity"/>
    <property type="evidence" value="ECO:0007669"/>
    <property type="project" value="UniProtKB-KW"/>
</dbReference>
<dbReference type="EC" id="3.4.24.-" evidence="5"/>
<dbReference type="EMBL" id="FRFG01000022">
    <property type="protein sequence ID" value="SHO56209.1"/>
    <property type="molecule type" value="Genomic_DNA"/>
</dbReference>
<keyword evidence="5" id="KW-0378">Hydrolase</keyword>
<evidence type="ECO:0000259" key="4">
    <source>
        <dbReference type="SMART" id="SM00382"/>
    </source>
</evidence>
<dbReference type="GO" id="GO:0005524">
    <property type="term" value="F:ATP binding"/>
    <property type="evidence" value="ECO:0007669"/>
    <property type="project" value="UniProtKB-KW"/>
</dbReference>
<dbReference type="AlphaFoldDB" id="A0A1M7YU88"/>
<gene>
    <name evidence="5" type="primary">ftsH_2</name>
    <name evidence="5" type="ORF">VQ7734_01978</name>
</gene>
<dbReference type="Gene3D" id="3.40.50.300">
    <property type="entry name" value="P-loop containing nucleotide triphosphate hydrolases"/>
    <property type="match status" value="1"/>
</dbReference>
<dbReference type="InterPro" id="IPR003959">
    <property type="entry name" value="ATPase_AAA_core"/>
</dbReference>
<dbReference type="InterPro" id="IPR050221">
    <property type="entry name" value="26S_Proteasome_ATPase"/>
</dbReference>
<evidence type="ECO:0000256" key="3">
    <source>
        <dbReference type="ARBA" id="ARBA00022840"/>
    </source>
</evidence>
<evidence type="ECO:0000313" key="6">
    <source>
        <dbReference type="Proteomes" id="UP000184600"/>
    </source>
</evidence>
<evidence type="ECO:0000313" key="5">
    <source>
        <dbReference type="EMBL" id="SHO56209.1"/>
    </source>
</evidence>
<dbReference type="Proteomes" id="UP000184600">
    <property type="component" value="Unassembled WGS sequence"/>
</dbReference>
<dbReference type="RefSeq" id="WP_073581960.1">
    <property type="nucleotide sequence ID" value="NZ_AP024897.1"/>
</dbReference>
<dbReference type="PANTHER" id="PTHR23073">
    <property type="entry name" value="26S PROTEASOME REGULATORY SUBUNIT"/>
    <property type="match status" value="1"/>
</dbReference>
<evidence type="ECO:0000256" key="2">
    <source>
        <dbReference type="ARBA" id="ARBA00022741"/>
    </source>
</evidence>
<keyword evidence="2" id="KW-0547">Nucleotide-binding</keyword>
<sequence length="714" mass="80385">MSETDQLVYFPENSDNHLQHQAEQQLAESLYDLGLTLANQESPEEIQEAQKKQLINLRNLLKTRKWTLISGHFSLSESEVALLAVVYLFQLEPDLLSAYAGLNWYERGPGVSAERVLSLIPGAHDSDLPAMKTGLLMPDSPLIQAGLLICHDPVNPLSQSLTVSGPFFARMGYQAPTGDQSRNIPDANSWLIRESDAVNPASRAMFTEHFRQPVLRLGLNQISSSESDEILSFVHAILENQLMSDINQTEEPTGQVDERENNPPEPYRLWMVHSSPQTKDEAIMLQQACLDAALHSIPADLAICWPSLWQDSLNSDILRRFVWYLIHHDKVLLFCEPYHRGEEEDRDSVWVEEITHRVAISDYDLSCSAPQRASGWLALFQQANLIHPDQHDACVLAERYPLSAPEMQWVFEKQHAQNKDSLDALQKACLQHIHSGTQHHGLATFVIPRLTLSDMILPAGILEAIEELLARINHRDAIRTLLPTSSFGLHALLWGPPGTGKSMAAEAMAGELCLPLYKVNLANVASKWIGETEKHLAQLFERAESQHAVLLFDEADAIFAKRSEVESSHDRHANLGVSFLLQRMETYQGILLLSTNFKSNIDDAFLRRFTSVIEFGLPDKALRHQLWHQVWPDTFRLSPDLDMDYLIAEFELSPSQIYNIAERACLFAMMNGETGIHQSQIAKALKCELDKQSSGFMAARHIAGWQTPVPTKSQ</sequence>
<reference evidence="6" key="1">
    <citation type="submission" date="2016-12" db="EMBL/GenBank/DDBJ databases">
        <authorList>
            <person name="Rodrigo-Torres L."/>
            <person name="Arahal R.D."/>
            <person name="Lucena T."/>
        </authorList>
    </citation>
    <scope>NUCLEOTIDE SEQUENCE [LARGE SCALE GENOMIC DNA]</scope>
</reference>
<dbReference type="STRING" id="1117707.VQ7734_01978"/>
<dbReference type="InterPro" id="IPR027417">
    <property type="entry name" value="P-loop_NTPase"/>
</dbReference>